<dbReference type="EMBL" id="CP017557">
    <property type="protein sequence ID" value="AOW05392.1"/>
    <property type="molecule type" value="Genomic_DNA"/>
</dbReference>
<feature type="transmembrane region" description="Helical" evidence="1">
    <location>
        <begin position="48"/>
        <end position="73"/>
    </location>
</feature>
<evidence type="ECO:0000313" key="2">
    <source>
        <dbReference type="EMBL" id="AOW05392.1"/>
    </source>
</evidence>
<proteinExistence type="predicted"/>
<name>A0A1D8NID6_YARLL</name>
<organism evidence="2 3">
    <name type="scientific">Yarrowia lipolytica</name>
    <name type="common">Candida lipolytica</name>
    <dbReference type="NCBI Taxonomy" id="4952"/>
    <lineage>
        <taxon>Eukaryota</taxon>
        <taxon>Fungi</taxon>
        <taxon>Dikarya</taxon>
        <taxon>Ascomycota</taxon>
        <taxon>Saccharomycotina</taxon>
        <taxon>Dipodascomycetes</taxon>
        <taxon>Dipodascales</taxon>
        <taxon>Dipodascales incertae sedis</taxon>
        <taxon>Yarrowia</taxon>
    </lineage>
</organism>
<dbReference type="GeneID" id="94583605"/>
<evidence type="ECO:0000256" key="1">
    <source>
        <dbReference type="SAM" id="Phobius"/>
    </source>
</evidence>
<keyword evidence="1" id="KW-0812">Transmembrane</keyword>
<dbReference type="AlphaFoldDB" id="A0A1D8NID6"/>
<keyword evidence="1" id="KW-1133">Transmembrane helix</keyword>
<dbReference type="RefSeq" id="XP_068139099.1">
    <property type="nucleotide sequence ID" value="XM_068282998.1"/>
</dbReference>
<gene>
    <name evidence="2" type="ORF">YALI1_E16968g</name>
</gene>
<keyword evidence="1" id="KW-0472">Membrane</keyword>
<dbReference type="VEuPathDB" id="FungiDB:YALI1_E16968g"/>
<accession>A0A1D8NID6</accession>
<protein>
    <submittedName>
        <fullName evidence="2">Uncharacterized protein</fullName>
    </submittedName>
</protein>
<dbReference type="Proteomes" id="UP000182444">
    <property type="component" value="Chromosome 1E"/>
</dbReference>
<reference evidence="2 3" key="1">
    <citation type="journal article" date="2016" name="PLoS ONE">
        <title>Sequence Assembly of Yarrowia lipolytica Strain W29/CLIB89 Shows Transposable Element Diversity.</title>
        <authorList>
            <person name="Magnan C."/>
            <person name="Yu J."/>
            <person name="Chang I."/>
            <person name="Jahn E."/>
            <person name="Kanomata Y."/>
            <person name="Wu J."/>
            <person name="Zeller M."/>
            <person name="Oakes M."/>
            <person name="Baldi P."/>
            <person name="Sandmeyer S."/>
        </authorList>
    </citation>
    <scope>NUCLEOTIDE SEQUENCE [LARGE SCALE GENOMIC DNA]</scope>
    <source>
        <strain evidence="3">CLIB89(W29)</strain>
    </source>
</reference>
<feature type="transmembrane region" description="Helical" evidence="1">
    <location>
        <begin position="79"/>
        <end position="96"/>
    </location>
</feature>
<sequence length="172" mass="19730">MHTWYGDACVKPKGKAVRSRAKASVLAPLTRQSVSAALSHIYMCMERLYHVVVAALGAFISGRLADVLFWLGYLFLKQLFNFYFFEFFFFLFHCACPNRHFFTFTLPASQQHSSDTLLLYKCVCESVKEGKRELRELLQHPKTIAATQSFASVFITTTPTSRYDSLQPPPRR</sequence>
<evidence type="ECO:0000313" key="3">
    <source>
        <dbReference type="Proteomes" id="UP000182444"/>
    </source>
</evidence>